<gene>
    <name evidence="2" type="ORF">H735_14165</name>
</gene>
<reference evidence="2 3" key="1">
    <citation type="submission" date="2014-07" db="EMBL/GenBank/DDBJ databases">
        <title>Unique and conserved regions in Vibrio harveyi and related species in comparison with the shrimp pathogen Vibrio harveyi CAIM 1792.</title>
        <authorList>
            <person name="Espinoza-Valles I."/>
            <person name="Vora G."/>
            <person name="Leekitcharoenphon P."/>
            <person name="Ussery D."/>
            <person name="Hoj L."/>
            <person name="Gomez-Gil B."/>
        </authorList>
    </citation>
    <scope>NUCLEOTIDE SEQUENCE [LARGE SCALE GENOMIC DNA]</scope>
    <source>
        <strain evidence="3">CAIM 1854 / LMG 25443</strain>
    </source>
</reference>
<dbReference type="RefSeq" id="WP_005429616.1">
    <property type="nucleotide sequence ID" value="NZ_BAOH01000007.1"/>
</dbReference>
<evidence type="ECO:0000313" key="3">
    <source>
        <dbReference type="Proteomes" id="UP000031586"/>
    </source>
</evidence>
<feature type="chain" id="PRO_5002161365" description="Lipoprotein" evidence="1">
    <location>
        <begin position="21"/>
        <end position="259"/>
    </location>
</feature>
<evidence type="ECO:0000256" key="1">
    <source>
        <dbReference type="SAM" id="SignalP"/>
    </source>
</evidence>
<evidence type="ECO:0000313" key="2">
    <source>
        <dbReference type="EMBL" id="KIF52289.1"/>
    </source>
</evidence>
<organism evidence="2 3">
    <name type="scientific">Vibrio owensii CAIM 1854 = LMG 25443</name>
    <dbReference type="NCBI Taxonomy" id="1229493"/>
    <lineage>
        <taxon>Bacteria</taxon>
        <taxon>Pseudomonadati</taxon>
        <taxon>Pseudomonadota</taxon>
        <taxon>Gammaproteobacteria</taxon>
        <taxon>Vibrionales</taxon>
        <taxon>Vibrionaceae</taxon>
        <taxon>Vibrio</taxon>
    </lineage>
</organism>
<keyword evidence="1" id="KW-0732">Signal</keyword>
<accession>A0A0C1Z7W7</accession>
<protein>
    <recommendedName>
        <fullName evidence="4">Lipoprotein</fullName>
    </recommendedName>
</protein>
<comment type="caution">
    <text evidence="2">The sequence shown here is derived from an EMBL/GenBank/DDBJ whole genome shotgun (WGS) entry which is preliminary data.</text>
</comment>
<feature type="signal peptide" evidence="1">
    <location>
        <begin position="1"/>
        <end position="20"/>
    </location>
</feature>
<dbReference type="Proteomes" id="UP000031586">
    <property type="component" value="Unassembled WGS sequence"/>
</dbReference>
<dbReference type="PATRIC" id="fig|1229493.5.peg.1978"/>
<evidence type="ECO:0008006" key="4">
    <source>
        <dbReference type="Google" id="ProtNLM"/>
    </source>
</evidence>
<name>A0A0C1Z7W7_9VIBR</name>
<dbReference type="EMBL" id="JPRD01000023">
    <property type="protein sequence ID" value="KIF52289.1"/>
    <property type="molecule type" value="Genomic_DNA"/>
</dbReference>
<sequence>MKKPLALVTALTLLASPAYADWDDISNSLSDLGDAVSDTAKDTWDDTKAFSKQAWQDFTNWSEDAINTAGEWTDASIETSKKWIDDADKKIDELMEGDTPEEARQAIDLMADSTLLKLFNEKPEAKDLYDNAYGYAVFDSRKLSLMFHTNSGSGVAVNKSTDKRTYMNMFGAGVALGVGGKFYQQVVLFEEEKDFNTFVEEGWEASSEASLVAGEDGEEMTAQFNSGVAVYQLNTTGLLVDANVSGSKYWVNKELTDSQ</sequence>
<proteinExistence type="predicted"/>
<dbReference type="AlphaFoldDB" id="A0A0C1Z7W7"/>